<accession>A0A918JDU7</accession>
<protein>
    <recommendedName>
        <fullName evidence="4">Nitrogen fixation protein FixH</fullName>
    </recommendedName>
</protein>
<evidence type="ECO:0000256" key="1">
    <source>
        <dbReference type="SAM" id="Phobius"/>
    </source>
</evidence>
<feature type="transmembrane region" description="Helical" evidence="1">
    <location>
        <begin position="30"/>
        <end position="53"/>
    </location>
</feature>
<keyword evidence="3" id="KW-1185">Reference proteome</keyword>
<evidence type="ECO:0008006" key="4">
    <source>
        <dbReference type="Google" id="ProtNLM"/>
    </source>
</evidence>
<dbReference type="InterPro" id="IPR008620">
    <property type="entry name" value="FixH"/>
</dbReference>
<dbReference type="Proteomes" id="UP000608345">
    <property type="component" value="Unassembled WGS sequence"/>
</dbReference>
<keyword evidence="1" id="KW-0472">Membrane</keyword>
<keyword evidence="1" id="KW-0812">Transmembrane</keyword>
<reference evidence="2" key="2">
    <citation type="submission" date="2020-09" db="EMBL/GenBank/DDBJ databases">
        <authorList>
            <person name="Sun Q."/>
            <person name="Kim S."/>
        </authorList>
    </citation>
    <scope>NUCLEOTIDE SEQUENCE</scope>
    <source>
        <strain evidence="2">KCTC 23732</strain>
    </source>
</reference>
<dbReference type="EMBL" id="BMYS01000001">
    <property type="protein sequence ID" value="GGW76032.1"/>
    <property type="molecule type" value="Genomic_DNA"/>
</dbReference>
<reference evidence="2" key="1">
    <citation type="journal article" date="2014" name="Int. J. Syst. Evol. Microbiol.">
        <title>Complete genome sequence of Corynebacterium casei LMG S-19264T (=DSM 44701T), isolated from a smear-ripened cheese.</title>
        <authorList>
            <consortium name="US DOE Joint Genome Institute (JGI-PGF)"/>
            <person name="Walter F."/>
            <person name="Albersmeier A."/>
            <person name="Kalinowski J."/>
            <person name="Ruckert C."/>
        </authorList>
    </citation>
    <scope>NUCLEOTIDE SEQUENCE</scope>
    <source>
        <strain evidence="2">KCTC 23732</strain>
    </source>
</reference>
<name>A0A918JDU7_9BURK</name>
<evidence type="ECO:0000313" key="2">
    <source>
        <dbReference type="EMBL" id="GGW76032.1"/>
    </source>
</evidence>
<proteinExistence type="predicted"/>
<keyword evidence="1" id="KW-1133">Transmembrane helix</keyword>
<evidence type="ECO:0000313" key="3">
    <source>
        <dbReference type="Proteomes" id="UP000608345"/>
    </source>
</evidence>
<sequence>MFLTKFKLEIYMSTYNDDDLDVNPWYKEPWPWILMAGPALAIIGCIITIVLALSTNVDQQVKLDGVKQGLFVSKDGKDIPRFDANPAAEERKLK</sequence>
<gene>
    <name evidence="2" type="ORF">GCM10011450_01920</name>
</gene>
<comment type="caution">
    <text evidence="2">The sequence shown here is derived from an EMBL/GenBank/DDBJ whole genome shotgun (WGS) entry which is preliminary data.</text>
</comment>
<organism evidence="2 3">
    <name type="scientific">Advenella faeciporci</name>
    <dbReference type="NCBI Taxonomy" id="797535"/>
    <lineage>
        <taxon>Bacteria</taxon>
        <taxon>Pseudomonadati</taxon>
        <taxon>Pseudomonadota</taxon>
        <taxon>Betaproteobacteria</taxon>
        <taxon>Burkholderiales</taxon>
        <taxon>Alcaligenaceae</taxon>
    </lineage>
</organism>
<dbReference type="Pfam" id="PF05751">
    <property type="entry name" value="FixH"/>
    <property type="match status" value="1"/>
</dbReference>
<dbReference type="AlphaFoldDB" id="A0A918JDU7"/>